<reference evidence="5" key="4">
    <citation type="submission" date="2025-08" db="UniProtKB">
        <authorList>
            <consortium name="Ensembl"/>
        </authorList>
    </citation>
    <scope>IDENTIFICATION</scope>
</reference>
<dbReference type="SUPFAM" id="SSF50182">
    <property type="entry name" value="Sm-like ribonucleoproteins"/>
    <property type="match status" value="1"/>
</dbReference>
<dbReference type="Gene3D" id="2.30.30.100">
    <property type="match status" value="1"/>
</dbReference>
<comment type="similarity">
    <text evidence="1">Belongs to the LSM14 family.</text>
</comment>
<dbReference type="STRING" id="8005.ENSEEEP00000002061"/>
<dbReference type="InterPro" id="IPR025609">
    <property type="entry name" value="Lsm14-like_N"/>
</dbReference>
<dbReference type="PANTHER" id="PTHR13586:SF1">
    <property type="entry name" value="PROTEIN LSM14 HOMOLOG B"/>
    <property type="match status" value="1"/>
</dbReference>
<keyword evidence="6" id="KW-1185">Reference proteome</keyword>
<reference evidence="5" key="3">
    <citation type="submission" date="2020-05" db="EMBL/GenBank/DDBJ databases">
        <title>Electrophorus electricus (electric eel) genome, fEleEle1, primary haplotype.</title>
        <authorList>
            <person name="Myers G."/>
            <person name="Meyer A."/>
            <person name="Fedrigo O."/>
            <person name="Formenti G."/>
            <person name="Rhie A."/>
            <person name="Tracey A."/>
            <person name="Sims Y."/>
            <person name="Jarvis E.D."/>
        </authorList>
    </citation>
    <scope>NUCLEOTIDE SEQUENCE [LARGE SCALE GENOMIC DNA]</scope>
</reference>
<evidence type="ECO:0000256" key="3">
    <source>
        <dbReference type="ARBA" id="ARBA00023274"/>
    </source>
</evidence>
<dbReference type="GO" id="GO:1990904">
    <property type="term" value="C:ribonucleoprotein complex"/>
    <property type="evidence" value="ECO:0007669"/>
    <property type="project" value="UniProtKB-KW"/>
</dbReference>
<dbReference type="SMART" id="SM01271">
    <property type="entry name" value="LSM14"/>
    <property type="match status" value="1"/>
</dbReference>
<dbReference type="InterPro" id="IPR047575">
    <property type="entry name" value="Sm"/>
</dbReference>
<accession>A0A4W4DS09</accession>
<reference evidence="6" key="2">
    <citation type="journal article" date="2017" name="Sci. Adv.">
        <title>A tail of two voltages: Proteomic comparison of the three electric organs of the electric eel.</title>
        <authorList>
            <person name="Traeger L.L."/>
            <person name="Sabat G."/>
            <person name="Barrett-Wilt G.A."/>
            <person name="Wells G.B."/>
            <person name="Sussman M.R."/>
        </authorList>
    </citation>
    <scope>NUCLEOTIDE SEQUENCE [LARGE SCALE GENOMIC DNA]</scope>
</reference>
<reference evidence="5" key="5">
    <citation type="submission" date="2025-09" db="UniProtKB">
        <authorList>
            <consortium name="Ensembl"/>
        </authorList>
    </citation>
    <scope>IDENTIFICATION</scope>
</reference>
<evidence type="ECO:0000313" key="6">
    <source>
        <dbReference type="Proteomes" id="UP000314983"/>
    </source>
</evidence>
<dbReference type="GO" id="GO:0003729">
    <property type="term" value="F:mRNA binding"/>
    <property type="evidence" value="ECO:0007669"/>
    <property type="project" value="TreeGrafter"/>
</dbReference>
<dbReference type="Proteomes" id="UP000314983">
    <property type="component" value="Chromosome 24"/>
</dbReference>
<feature type="domain" description="Sm" evidence="4">
    <location>
        <begin position="1"/>
        <end position="81"/>
    </location>
</feature>
<dbReference type="PROSITE" id="PS52002">
    <property type="entry name" value="SM"/>
    <property type="match status" value="1"/>
</dbReference>
<reference evidence="6" key="1">
    <citation type="journal article" date="2014" name="Science">
        <title>Nonhuman genetics. Genomic basis for the convergent evolution of electric organs.</title>
        <authorList>
            <person name="Gallant J.R."/>
            <person name="Traeger L.L."/>
            <person name="Volkening J.D."/>
            <person name="Moffett H."/>
            <person name="Chen P.H."/>
            <person name="Novina C.D."/>
            <person name="Phillips G.N.Jr."/>
            <person name="Anand R."/>
            <person name="Wells G.B."/>
            <person name="Pinch M."/>
            <person name="Guth R."/>
            <person name="Unguez G.A."/>
            <person name="Albert J.S."/>
            <person name="Zakon H.H."/>
            <person name="Samanta M.P."/>
            <person name="Sussman M.R."/>
        </authorList>
    </citation>
    <scope>NUCLEOTIDE SEQUENCE [LARGE SCALE GENOMIC DNA]</scope>
</reference>
<proteinExistence type="inferred from homology"/>
<evidence type="ECO:0000259" key="4">
    <source>
        <dbReference type="PROSITE" id="PS52002"/>
    </source>
</evidence>
<protein>
    <recommendedName>
        <fullName evidence="4">Sm domain-containing protein</fullName>
    </recommendedName>
</protein>
<keyword evidence="2" id="KW-0810">Translation regulation</keyword>
<dbReference type="FunFam" id="2.30.30.100:FF:000006">
    <property type="entry name" value="Protein LSM14 homolog A isoform b"/>
    <property type="match status" value="1"/>
</dbReference>
<dbReference type="Ensembl" id="ENSEEET00000002100.2">
    <property type="protein sequence ID" value="ENSEEEP00000002061.1"/>
    <property type="gene ID" value="ENSEEEG00000001270.2"/>
</dbReference>
<dbReference type="Pfam" id="PF12701">
    <property type="entry name" value="LSM14"/>
    <property type="match status" value="1"/>
</dbReference>
<dbReference type="AlphaFoldDB" id="A0A4W4DS09"/>
<organism evidence="5 6">
    <name type="scientific">Electrophorus electricus</name>
    <name type="common">Electric eel</name>
    <name type="synonym">Gymnotus electricus</name>
    <dbReference type="NCBI Taxonomy" id="8005"/>
    <lineage>
        <taxon>Eukaryota</taxon>
        <taxon>Metazoa</taxon>
        <taxon>Chordata</taxon>
        <taxon>Craniata</taxon>
        <taxon>Vertebrata</taxon>
        <taxon>Euteleostomi</taxon>
        <taxon>Actinopterygii</taxon>
        <taxon>Neopterygii</taxon>
        <taxon>Teleostei</taxon>
        <taxon>Ostariophysi</taxon>
        <taxon>Gymnotiformes</taxon>
        <taxon>Gymnotoidei</taxon>
        <taxon>Gymnotidae</taxon>
        <taxon>Electrophorus</taxon>
    </lineage>
</organism>
<dbReference type="PANTHER" id="PTHR13586">
    <property type="entry name" value="SCD6 PROTEIN-RELATED"/>
    <property type="match status" value="1"/>
</dbReference>
<dbReference type="CDD" id="cd01736">
    <property type="entry name" value="LSm14_N"/>
    <property type="match status" value="1"/>
</dbReference>
<name>A0A4W4DS09_ELEEL</name>
<dbReference type="GeneTree" id="ENSGT00940000156010"/>
<keyword evidence="3" id="KW-0687">Ribonucleoprotein</keyword>
<dbReference type="InterPro" id="IPR010920">
    <property type="entry name" value="LSM_dom_sf"/>
</dbReference>
<evidence type="ECO:0000313" key="5">
    <source>
        <dbReference type="Ensembl" id="ENSEEEP00000002061.1"/>
    </source>
</evidence>
<evidence type="ECO:0000256" key="1">
    <source>
        <dbReference type="ARBA" id="ARBA00010415"/>
    </source>
</evidence>
<dbReference type="OMA" id="KREYTHQ"/>
<sequence length="108" mass="11988">MSTGTPYIGSKISLISKAQIRYEGILYTIDTDNSTVALAKVRSFGTEGRPTDRPVPPRDEVFDYIIFRGSDIKDITVCEPPKLHHGLPQDPAIVQVWLCGFSPFSLHP</sequence>
<evidence type="ECO:0000256" key="2">
    <source>
        <dbReference type="ARBA" id="ARBA00022845"/>
    </source>
</evidence>
<dbReference type="GO" id="GO:0006417">
    <property type="term" value="P:regulation of translation"/>
    <property type="evidence" value="ECO:0007669"/>
    <property type="project" value="UniProtKB-KW"/>
</dbReference>